<comment type="caution">
    <text evidence="2">The sequence shown here is derived from an EMBL/GenBank/DDBJ whole genome shotgun (WGS) entry which is preliminary data.</text>
</comment>
<reference evidence="2 3" key="1">
    <citation type="submission" date="2016-07" db="EMBL/GenBank/DDBJ databases">
        <title>Pervasive Adenine N6-methylation of Active Genes in Fungi.</title>
        <authorList>
            <consortium name="DOE Joint Genome Institute"/>
            <person name="Mondo S.J."/>
            <person name="Dannebaum R.O."/>
            <person name="Kuo R.C."/>
            <person name="Labutti K."/>
            <person name="Haridas S."/>
            <person name="Kuo A."/>
            <person name="Salamov A."/>
            <person name="Ahrendt S.R."/>
            <person name="Lipzen A."/>
            <person name="Sullivan W."/>
            <person name="Andreopoulos W.B."/>
            <person name="Clum A."/>
            <person name="Lindquist E."/>
            <person name="Daum C."/>
            <person name="Ramamoorthy G.K."/>
            <person name="Gryganskyi A."/>
            <person name="Culley D."/>
            <person name="Magnuson J.K."/>
            <person name="James T.Y."/>
            <person name="O'Malley M.A."/>
            <person name="Stajich J.E."/>
            <person name="Spatafora J.W."/>
            <person name="Visel A."/>
            <person name="Grigoriev I.V."/>
        </authorList>
    </citation>
    <scope>NUCLEOTIDE SEQUENCE [LARGE SCALE GENOMIC DNA]</scope>
    <source>
        <strain evidence="2 3">NRRL 1336</strain>
    </source>
</reference>
<sequence length="493" mass="53725">MAWGGNDGAVERWIKQLEENDPKLVSLHILSFRPISTLELSRIFKAVAGNTVLKELYCSGHGLDRNAMEQLSEALTLNDTLELLNIGNTTLGQDQALLSIFCEGLAVNEGLKTLDLENKGLGQQPEALSLLVKSIQQHPTIQHVYLGRNELDDLTVGALAQWLTTATCSPTSSLRCLRLNMNSIGREGAHVLAKALADSDKHSSLVGSGLTELDLSENPLMDGAGPLANQIVTRCSSLHTLKLMNVCTPSELDDDLELPPPTMDSEEVERALESRNQAELEKASPLGNALMDAVCQGLKARGECNTLQSIWLDQNGIESCGLSLLDQHTTGLKELHLRGNRIDDTGANYLARCESLQHVELGANNIGCDGLATLLGTNSLTYVGLFSNPINGFSQDQDGGKVELPRFKNSQIQSLDIGGCGISLSDVEAMARMLLDDGLPNLTLLEMGGNVEDKDMESWELVMNELKERRPDIHIAWRRLAKEMDSNKPPFIK</sequence>
<dbReference type="InterPro" id="IPR001611">
    <property type="entry name" value="Leu-rich_rpt"/>
</dbReference>
<evidence type="ECO:0008006" key="4">
    <source>
        <dbReference type="Google" id="ProtNLM"/>
    </source>
</evidence>
<dbReference type="Gene3D" id="3.80.10.10">
    <property type="entry name" value="Ribonuclease Inhibitor"/>
    <property type="match status" value="3"/>
</dbReference>
<keyword evidence="1" id="KW-0677">Repeat</keyword>
<dbReference type="AlphaFoldDB" id="A0A1X2ILU7"/>
<dbReference type="EMBL" id="MCGE01000009">
    <property type="protein sequence ID" value="ORZ17973.1"/>
    <property type="molecule type" value="Genomic_DNA"/>
</dbReference>
<keyword evidence="3" id="KW-1185">Reference proteome</keyword>
<dbReference type="SUPFAM" id="SSF52047">
    <property type="entry name" value="RNI-like"/>
    <property type="match status" value="1"/>
</dbReference>
<accession>A0A1X2ILU7</accession>
<dbReference type="Pfam" id="PF13516">
    <property type="entry name" value="LRR_6"/>
    <property type="match status" value="1"/>
</dbReference>
<dbReference type="SMART" id="SM00368">
    <property type="entry name" value="LRR_RI"/>
    <property type="match status" value="7"/>
</dbReference>
<organism evidence="2 3">
    <name type="scientific">Absidia repens</name>
    <dbReference type="NCBI Taxonomy" id="90262"/>
    <lineage>
        <taxon>Eukaryota</taxon>
        <taxon>Fungi</taxon>
        <taxon>Fungi incertae sedis</taxon>
        <taxon>Mucoromycota</taxon>
        <taxon>Mucoromycotina</taxon>
        <taxon>Mucoromycetes</taxon>
        <taxon>Mucorales</taxon>
        <taxon>Cunninghamellaceae</taxon>
        <taxon>Absidia</taxon>
    </lineage>
</organism>
<protein>
    <recommendedName>
        <fullName evidence="4">RNI-like protein</fullName>
    </recommendedName>
</protein>
<evidence type="ECO:0000256" key="1">
    <source>
        <dbReference type="ARBA" id="ARBA00022737"/>
    </source>
</evidence>
<gene>
    <name evidence="2" type="ORF">BCR42DRAFT_412885</name>
</gene>
<dbReference type="InterPro" id="IPR052201">
    <property type="entry name" value="LRR-containing_regulator"/>
</dbReference>
<dbReference type="STRING" id="90262.A0A1X2ILU7"/>
<evidence type="ECO:0000313" key="2">
    <source>
        <dbReference type="EMBL" id="ORZ17973.1"/>
    </source>
</evidence>
<dbReference type="Proteomes" id="UP000193560">
    <property type="component" value="Unassembled WGS sequence"/>
</dbReference>
<dbReference type="OrthoDB" id="333024at2759"/>
<dbReference type="PANTHER" id="PTHR24111">
    <property type="entry name" value="LEUCINE-RICH REPEAT-CONTAINING PROTEIN 34"/>
    <property type="match status" value="1"/>
</dbReference>
<dbReference type="InterPro" id="IPR032675">
    <property type="entry name" value="LRR_dom_sf"/>
</dbReference>
<dbReference type="PANTHER" id="PTHR24111:SF0">
    <property type="entry name" value="LEUCINE-RICH REPEAT-CONTAINING PROTEIN"/>
    <property type="match status" value="1"/>
</dbReference>
<name>A0A1X2ILU7_9FUNG</name>
<proteinExistence type="predicted"/>
<evidence type="ECO:0000313" key="3">
    <source>
        <dbReference type="Proteomes" id="UP000193560"/>
    </source>
</evidence>